<dbReference type="AlphaFoldDB" id="A0A1N7PC56"/>
<evidence type="ECO:0000313" key="11">
    <source>
        <dbReference type="Proteomes" id="UP000186684"/>
    </source>
</evidence>
<evidence type="ECO:0000256" key="7">
    <source>
        <dbReference type="ARBA" id="ARBA00023136"/>
    </source>
</evidence>
<keyword evidence="5" id="KW-0029">Amino-acid transport</keyword>
<dbReference type="Proteomes" id="UP000186684">
    <property type="component" value="Unassembled WGS sequence"/>
</dbReference>
<evidence type="ECO:0000256" key="8">
    <source>
        <dbReference type="ARBA" id="ARBA00037998"/>
    </source>
</evidence>
<evidence type="ECO:0000256" key="6">
    <source>
        <dbReference type="ARBA" id="ARBA00022989"/>
    </source>
</evidence>
<evidence type="ECO:0000256" key="9">
    <source>
        <dbReference type="SAM" id="Phobius"/>
    </source>
</evidence>
<dbReference type="CDD" id="cd06582">
    <property type="entry name" value="TM_PBP1_LivH_like"/>
    <property type="match status" value="1"/>
</dbReference>
<dbReference type="EMBL" id="FTOQ01000014">
    <property type="protein sequence ID" value="SIT08215.1"/>
    <property type="molecule type" value="Genomic_DNA"/>
</dbReference>
<keyword evidence="11" id="KW-1185">Reference proteome</keyword>
<proteinExistence type="inferred from homology"/>
<reference evidence="11" key="1">
    <citation type="submission" date="2017-01" db="EMBL/GenBank/DDBJ databases">
        <authorList>
            <person name="Varghese N."/>
            <person name="Submissions S."/>
        </authorList>
    </citation>
    <scope>NUCLEOTIDE SEQUENCE [LARGE SCALE GENOMIC DNA]</scope>
    <source>
        <strain evidence="11">DSM 29430</strain>
    </source>
</reference>
<evidence type="ECO:0000256" key="2">
    <source>
        <dbReference type="ARBA" id="ARBA00022448"/>
    </source>
</evidence>
<gene>
    <name evidence="10" type="ORF">SAMN05421759_11465</name>
</gene>
<dbReference type="RefSeq" id="WP_076449915.1">
    <property type="nucleotide sequence ID" value="NZ_FTOQ01000014.1"/>
</dbReference>
<protein>
    <submittedName>
        <fullName evidence="10">Branched-chain amino acid transport system permease protein/branched-chain amino acid transport system permease protein</fullName>
    </submittedName>
</protein>
<feature type="transmembrane region" description="Helical" evidence="9">
    <location>
        <begin position="142"/>
        <end position="160"/>
    </location>
</feature>
<dbReference type="STRING" id="633194.SAMN05421759_11465"/>
<keyword evidence="3" id="KW-1003">Cell membrane</keyword>
<dbReference type="PANTHER" id="PTHR11795:SF445">
    <property type="entry name" value="AMINO ACID ABC TRANSPORTER PERMEASE PROTEIN"/>
    <property type="match status" value="1"/>
</dbReference>
<dbReference type="GO" id="GO:0006865">
    <property type="term" value="P:amino acid transport"/>
    <property type="evidence" value="ECO:0007669"/>
    <property type="project" value="UniProtKB-KW"/>
</dbReference>
<keyword evidence="7 9" id="KW-0472">Membrane</keyword>
<dbReference type="InterPro" id="IPR052157">
    <property type="entry name" value="BCAA_transport_permease"/>
</dbReference>
<feature type="transmembrane region" description="Helical" evidence="9">
    <location>
        <begin position="91"/>
        <end position="114"/>
    </location>
</feature>
<feature type="transmembrane region" description="Helical" evidence="9">
    <location>
        <begin position="61"/>
        <end position="79"/>
    </location>
</feature>
<evidence type="ECO:0000256" key="4">
    <source>
        <dbReference type="ARBA" id="ARBA00022692"/>
    </source>
</evidence>
<evidence type="ECO:0000313" key="10">
    <source>
        <dbReference type="EMBL" id="SIT08215.1"/>
    </source>
</evidence>
<dbReference type="PANTHER" id="PTHR11795">
    <property type="entry name" value="BRANCHED-CHAIN AMINO ACID TRANSPORT SYSTEM PERMEASE PROTEIN LIVH"/>
    <property type="match status" value="1"/>
</dbReference>
<organism evidence="10 11">
    <name type="scientific">Roseivivax lentus</name>
    <dbReference type="NCBI Taxonomy" id="633194"/>
    <lineage>
        <taxon>Bacteria</taxon>
        <taxon>Pseudomonadati</taxon>
        <taxon>Pseudomonadota</taxon>
        <taxon>Alphaproteobacteria</taxon>
        <taxon>Rhodobacterales</taxon>
        <taxon>Roseobacteraceae</taxon>
        <taxon>Roseivivax</taxon>
    </lineage>
</organism>
<feature type="transmembrane region" description="Helical" evidence="9">
    <location>
        <begin position="188"/>
        <end position="206"/>
    </location>
</feature>
<evidence type="ECO:0000256" key="5">
    <source>
        <dbReference type="ARBA" id="ARBA00022970"/>
    </source>
</evidence>
<sequence length="295" mass="30664">MLDLAQNTMDGIAAGSAYALLAIGFTLIFGVMRRLNIAFGPSIMVGVFLGAWVNAQWSAGLIGATIATFAGALVASIYVERLSFAAIRGDAALASMASSFALWMQLEQGVALAFPGRTTAFPTLPPLLDVQFVGLILHGDDILVLTVAGIALFLLHRLIYRSHFGLEMRALADSAEAAAVSRVNTKRVAFLTFCLAALIGAVAGLLIAATDGQVSPKFGLWATIKGLVAMMIGGLGSLRGALLGGLALGIVEAQAQWYLGAAAREIVVFGLLFLCLIALPGGLAGMRETGAERKL</sequence>
<dbReference type="InterPro" id="IPR001851">
    <property type="entry name" value="ABC_transp_permease"/>
</dbReference>
<comment type="similarity">
    <text evidence="8">Belongs to the binding-protein-dependent transport system permease family. LivHM subfamily.</text>
</comment>
<dbReference type="Pfam" id="PF02653">
    <property type="entry name" value="BPD_transp_2"/>
    <property type="match status" value="1"/>
</dbReference>
<evidence type="ECO:0000256" key="3">
    <source>
        <dbReference type="ARBA" id="ARBA00022475"/>
    </source>
</evidence>
<feature type="transmembrane region" description="Helical" evidence="9">
    <location>
        <begin position="266"/>
        <end position="286"/>
    </location>
</feature>
<dbReference type="GO" id="GO:0005886">
    <property type="term" value="C:plasma membrane"/>
    <property type="evidence" value="ECO:0007669"/>
    <property type="project" value="UniProtKB-SubCell"/>
</dbReference>
<name>A0A1N7PC56_9RHOB</name>
<keyword evidence="4 9" id="KW-0812">Transmembrane</keyword>
<accession>A0A1N7PC56</accession>
<feature type="transmembrane region" description="Helical" evidence="9">
    <location>
        <begin position="12"/>
        <end position="30"/>
    </location>
</feature>
<keyword evidence="2" id="KW-0813">Transport</keyword>
<comment type="subcellular location">
    <subcellularLocation>
        <location evidence="1">Cell membrane</location>
        <topology evidence="1">Multi-pass membrane protein</topology>
    </subcellularLocation>
</comment>
<evidence type="ECO:0000256" key="1">
    <source>
        <dbReference type="ARBA" id="ARBA00004651"/>
    </source>
</evidence>
<dbReference type="GO" id="GO:0022857">
    <property type="term" value="F:transmembrane transporter activity"/>
    <property type="evidence" value="ECO:0007669"/>
    <property type="project" value="InterPro"/>
</dbReference>
<keyword evidence="6 9" id="KW-1133">Transmembrane helix</keyword>
<dbReference type="OrthoDB" id="9779023at2"/>
<feature type="transmembrane region" description="Helical" evidence="9">
    <location>
        <begin position="37"/>
        <end position="55"/>
    </location>
</feature>